<evidence type="ECO:0000256" key="3">
    <source>
        <dbReference type="ARBA" id="ARBA00022723"/>
    </source>
</evidence>
<evidence type="ECO:0000256" key="5">
    <source>
        <dbReference type="ARBA" id="ARBA00022833"/>
    </source>
</evidence>
<evidence type="ECO:0000256" key="4">
    <source>
        <dbReference type="ARBA" id="ARBA00022801"/>
    </source>
</evidence>
<dbReference type="Proteomes" id="UP000199182">
    <property type="component" value="Unassembled WGS sequence"/>
</dbReference>
<dbReference type="CDD" id="cd08071">
    <property type="entry name" value="MPN_DUF2466"/>
    <property type="match status" value="1"/>
</dbReference>
<dbReference type="GO" id="GO:0046872">
    <property type="term" value="F:metal ion binding"/>
    <property type="evidence" value="ECO:0007669"/>
    <property type="project" value="UniProtKB-KW"/>
</dbReference>
<dbReference type="InterPro" id="IPR046778">
    <property type="entry name" value="UPF0758_N"/>
</dbReference>
<organism evidence="9 10">
    <name type="scientific">Acetanaerobacterium elongatum</name>
    <dbReference type="NCBI Taxonomy" id="258515"/>
    <lineage>
        <taxon>Bacteria</taxon>
        <taxon>Bacillati</taxon>
        <taxon>Bacillota</taxon>
        <taxon>Clostridia</taxon>
        <taxon>Eubacteriales</taxon>
        <taxon>Oscillospiraceae</taxon>
        <taxon>Acetanaerobacterium</taxon>
    </lineage>
</organism>
<keyword evidence="2" id="KW-0645">Protease</keyword>
<protein>
    <submittedName>
        <fullName evidence="9">DNA repair protein RadC</fullName>
    </submittedName>
</protein>
<reference evidence="9 10" key="1">
    <citation type="submission" date="2016-10" db="EMBL/GenBank/DDBJ databases">
        <authorList>
            <person name="de Groot N.N."/>
        </authorList>
    </citation>
    <scope>NUCLEOTIDE SEQUENCE [LARGE SCALE GENOMIC DNA]</scope>
    <source>
        <strain evidence="9 10">CGMCC 1.5012</strain>
    </source>
</reference>
<dbReference type="SUPFAM" id="SSF102712">
    <property type="entry name" value="JAB1/MPN domain"/>
    <property type="match status" value="1"/>
</dbReference>
<keyword evidence="10" id="KW-1185">Reference proteome</keyword>
<keyword evidence="5" id="KW-0862">Zinc</keyword>
<dbReference type="Gene3D" id="3.40.140.10">
    <property type="entry name" value="Cytidine Deaminase, domain 2"/>
    <property type="match status" value="1"/>
</dbReference>
<evidence type="ECO:0000256" key="7">
    <source>
        <dbReference type="RuleBase" id="RU003797"/>
    </source>
</evidence>
<dbReference type="AlphaFoldDB" id="A0A1G9ZIL3"/>
<dbReference type="GO" id="GO:0008237">
    <property type="term" value="F:metallopeptidase activity"/>
    <property type="evidence" value="ECO:0007669"/>
    <property type="project" value="UniProtKB-KW"/>
</dbReference>
<dbReference type="PROSITE" id="PS01302">
    <property type="entry name" value="UPF0758"/>
    <property type="match status" value="1"/>
</dbReference>
<dbReference type="InterPro" id="IPR020891">
    <property type="entry name" value="UPF0758_CS"/>
</dbReference>
<dbReference type="Pfam" id="PF20582">
    <property type="entry name" value="UPF0758_N"/>
    <property type="match status" value="1"/>
</dbReference>
<sequence>MSEVHEGHRERMKKRFLDNGLDSFSDHNILELLLFYAVPRRDTNELAHRLIDRFGSLSAVLDAPVEELASVNGVGRGTAAYLKLFSQVARVYFNDKMKDGIQLDSSEKVGQYLIPKYIGIPNEMVLLVCLDSKCKVTGCTTIMEGSVNATQVSVRKIIETAVRSNASSVIVSHNHPSGLAIPSREDLLTTEKIKQALALINITLLDHIIVADNDWVSLRDSSYL</sequence>
<dbReference type="NCBIfam" id="NF000642">
    <property type="entry name" value="PRK00024.1"/>
    <property type="match status" value="1"/>
</dbReference>
<gene>
    <name evidence="9" type="ORF">SAMN05192585_11375</name>
</gene>
<dbReference type="InterPro" id="IPR037518">
    <property type="entry name" value="MPN"/>
</dbReference>
<dbReference type="PROSITE" id="PS50249">
    <property type="entry name" value="MPN"/>
    <property type="match status" value="1"/>
</dbReference>
<evidence type="ECO:0000313" key="9">
    <source>
        <dbReference type="EMBL" id="SDN21154.1"/>
    </source>
</evidence>
<keyword evidence="6" id="KW-0482">Metalloprotease</keyword>
<dbReference type="InterPro" id="IPR001405">
    <property type="entry name" value="UPF0758"/>
</dbReference>
<evidence type="ECO:0000259" key="8">
    <source>
        <dbReference type="PROSITE" id="PS50249"/>
    </source>
</evidence>
<dbReference type="InterPro" id="IPR025657">
    <property type="entry name" value="RadC_JAB"/>
</dbReference>
<evidence type="ECO:0000313" key="10">
    <source>
        <dbReference type="Proteomes" id="UP000199182"/>
    </source>
</evidence>
<proteinExistence type="inferred from homology"/>
<evidence type="ECO:0000256" key="2">
    <source>
        <dbReference type="ARBA" id="ARBA00022670"/>
    </source>
</evidence>
<dbReference type="Gene3D" id="1.10.150.20">
    <property type="entry name" value="5' to 3' exonuclease, C-terminal subdomain"/>
    <property type="match status" value="1"/>
</dbReference>
<dbReference type="PANTHER" id="PTHR30471">
    <property type="entry name" value="DNA REPAIR PROTEIN RADC"/>
    <property type="match status" value="1"/>
</dbReference>
<dbReference type="GO" id="GO:0006508">
    <property type="term" value="P:proteolysis"/>
    <property type="evidence" value="ECO:0007669"/>
    <property type="project" value="UniProtKB-KW"/>
</dbReference>
<feature type="domain" description="MPN" evidence="8">
    <location>
        <begin position="102"/>
        <end position="224"/>
    </location>
</feature>
<evidence type="ECO:0000256" key="1">
    <source>
        <dbReference type="ARBA" id="ARBA00010243"/>
    </source>
</evidence>
<dbReference type="Pfam" id="PF04002">
    <property type="entry name" value="RadC"/>
    <property type="match status" value="1"/>
</dbReference>
<accession>A0A1G9ZIL3</accession>
<dbReference type="NCBIfam" id="TIGR00608">
    <property type="entry name" value="radc"/>
    <property type="match status" value="1"/>
</dbReference>
<dbReference type="PANTHER" id="PTHR30471:SF3">
    <property type="entry name" value="UPF0758 PROTEIN YEES-RELATED"/>
    <property type="match status" value="1"/>
</dbReference>
<dbReference type="STRING" id="258515.SAMN05192585_11375"/>
<dbReference type="SUPFAM" id="SSF47781">
    <property type="entry name" value="RuvA domain 2-like"/>
    <property type="match status" value="1"/>
</dbReference>
<keyword evidence="4" id="KW-0378">Hydrolase</keyword>
<dbReference type="InterPro" id="IPR010994">
    <property type="entry name" value="RuvA_2-like"/>
</dbReference>
<dbReference type="EMBL" id="FNID01000013">
    <property type="protein sequence ID" value="SDN21154.1"/>
    <property type="molecule type" value="Genomic_DNA"/>
</dbReference>
<evidence type="ECO:0000256" key="6">
    <source>
        <dbReference type="ARBA" id="ARBA00023049"/>
    </source>
</evidence>
<name>A0A1G9ZIL3_9FIRM</name>
<keyword evidence="3" id="KW-0479">Metal-binding</keyword>
<comment type="similarity">
    <text evidence="1 7">Belongs to the UPF0758 family.</text>
</comment>